<gene>
    <name evidence="4" type="ORF">H8B21_10700</name>
</gene>
<dbReference type="Pfam" id="PF16344">
    <property type="entry name" value="FecR_C"/>
    <property type="match status" value="1"/>
</dbReference>
<name>A0ABR7XS90_9SPHI</name>
<comment type="caution">
    <text evidence="4">The sequence shown here is derived from an EMBL/GenBank/DDBJ whole genome shotgun (WGS) entry which is preliminary data.</text>
</comment>
<protein>
    <submittedName>
        <fullName evidence="4">FecR domain-containing protein</fullName>
    </submittedName>
</protein>
<sequence length="389" mass="44071">MNSTNRYQELANKWLAGTINETEKMELSAWYNSFDDDTIDIPDSFSESESELKDRILAKVKERVDIPSPHRRIRYRFNNFRTVAATVAFFFLIGVCYYTMVAPSVETKHSLSLNDISPADNKANLTFADGRAIELDQEQSQLIIDGDVQYLDGTKLYDKHDKNSTQYAILSTPKGGRYQLRLADGSKVWLNASSSIRFPSEFNGSSRTVELLRGEAYFEISKQTSKDGSRIPFFVKLDQQLVEVLGTKFNINSYVAKKGVVTTVTEGVVTVQKLDALSKQKPDKVKLTAGRQAIVDHSGIKENQVDVEGFTAWKQGFFYFNDDDIHAVMDEFARWYDIDVTYEITGSNDLFSGYIPRDVTLGQALHLLKVAGVNFELRSEKNLVVKHKK</sequence>
<dbReference type="Gene3D" id="3.55.50.30">
    <property type="match status" value="1"/>
</dbReference>
<reference evidence="4 5" key="1">
    <citation type="submission" date="2020-08" db="EMBL/GenBank/DDBJ databases">
        <title>Sphingobacterium sp. DN00404 isolated from aquaculture water.</title>
        <authorList>
            <person name="Zhang M."/>
        </authorList>
    </citation>
    <scope>NUCLEOTIDE SEQUENCE [LARGE SCALE GENOMIC DNA]</scope>
    <source>
        <strain evidence="4 5">KCTC 42746</strain>
    </source>
</reference>
<keyword evidence="5" id="KW-1185">Reference proteome</keyword>
<dbReference type="PANTHER" id="PTHR30273:SF2">
    <property type="entry name" value="PROTEIN FECR"/>
    <property type="match status" value="1"/>
</dbReference>
<dbReference type="InterPro" id="IPR032508">
    <property type="entry name" value="FecR_C"/>
</dbReference>
<keyword evidence="1" id="KW-1133">Transmembrane helix</keyword>
<keyword evidence="1" id="KW-0472">Membrane</keyword>
<keyword evidence="1" id="KW-0812">Transmembrane</keyword>
<evidence type="ECO:0000259" key="3">
    <source>
        <dbReference type="Pfam" id="PF16344"/>
    </source>
</evidence>
<evidence type="ECO:0000313" key="4">
    <source>
        <dbReference type="EMBL" id="MBD1422039.1"/>
    </source>
</evidence>
<feature type="domain" description="Protein FecR C-terminal" evidence="3">
    <location>
        <begin position="318"/>
        <end position="382"/>
    </location>
</feature>
<feature type="domain" description="FecR protein" evidence="2">
    <location>
        <begin position="170"/>
        <end position="269"/>
    </location>
</feature>
<dbReference type="EMBL" id="JACNYL010000002">
    <property type="protein sequence ID" value="MBD1422039.1"/>
    <property type="molecule type" value="Genomic_DNA"/>
</dbReference>
<dbReference type="Gene3D" id="2.60.120.1440">
    <property type="match status" value="1"/>
</dbReference>
<dbReference type="RefSeq" id="WP_190313736.1">
    <property type="nucleotide sequence ID" value="NZ_JACNYL010000002.1"/>
</dbReference>
<dbReference type="InterPro" id="IPR012373">
    <property type="entry name" value="Ferrdict_sens_TM"/>
</dbReference>
<evidence type="ECO:0000256" key="1">
    <source>
        <dbReference type="SAM" id="Phobius"/>
    </source>
</evidence>
<accession>A0ABR7XS90</accession>
<evidence type="ECO:0000313" key="5">
    <source>
        <dbReference type="Proteomes" id="UP000651112"/>
    </source>
</evidence>
<proteinExistence type="predicted"/>
<organism evidence="4 5">
    <name type="scientific">Sphingobacterium chuzhouense</name>
    <dbReference type="NCBI Taxonomy" id="1742264"/>
    <lineage>
        <taxon>Bacteria</taxon>
        <taxon>Pseudomonadati</taxon>
        <taxon>Bacteroidota</taxon>
        <taxon>Sphingobacteriia</taxon>
        <taxon>Sphingobacteriales</taxon>
        <taxon>Sphingobacteriaceae</taxon>
        <taxon>Sphingobacterium</taxon>
    </lineage>
</organism>
<dbReference type="Pfam" id="PF04773">
    <property type="entry name" value="FecR"/>
    <property type="match status" value="1"/>
</dbReference>
<dbReference type="PANTHER" id="PTHR30273">
    <property type="entry name" value="PERIPLASMIC SIGNAL SENSOR AND SIGMA FACTOR ACTIVATOR FECR-RELATED"/>
    <property type="match status" value="1"/>
</dbReference>
<evidence type="ECO:0000259" key="2">
    <source>
        <dbReference type="Pfam" id="PF04773"/>
    </source>
</evidence>
<dbReference type="InterPro" id="IPR006860">
    <property type="entry name" value="FecR"/>
</dbReference>
<dbReference type="Proteomes" id="UP000651112">
    <property type="component" value="Unassembled WGS sequence"/>
</dbReference>
<feature type="transmembrane region" description="Helical" evidence="1">
    <location>
        <begin position="80"/>
        <end position="100"/>
    </location>
</feature>